<dbReference type="Proteomes" id="UP000827133">
    <property type="component" value="Unassembled WGS sequence"/>
</dbReference>
<dbReference type="Pfam" id="PF06912">
    <property type="entry name" value="DUF1275"/>
    <property type="match status" value="1"/>
</dbReference>
<organism evidence="3 4">
    <name type="scientific">Fusarium musae</name>
    <dbReference type="NCBI Taxonomy" id="1042133"/>
    <lineage>
        <taxon>Eukaryota</taxon>
        <taxon>Fungi</taxon>
        <taxon>Dikarya</taxon>
        <taxon>Ascomycota</taxon>
        <taxon>Pezizomycotina</taxon>
        <taxon>Sordariomycetes</taxon>
        <taxon>Hypocreomycetidae</taxon>
        <taxon>Hypocreales</taxon>
        <taxon>Nectriaceae</taxon>
        <taxon>Fusarium</taxon>
    </lineage>
</organism>
<dbReference type="PANTHER" id="PTHR37488:SF1">
    <property type="entry name" value="DUF1275 DOMAIN PROTEIN"/>
    <property type="match status" value="1"/>
</dbReference>
<gene>
    <name evidence="3" type="ORF">J7337_007679</name>
</gene>
<dbReference type="GeneID" id="68315535"/>
<dbReference type="InterPro" id="IPR010699">
    <property type="entry name" value="DUF1275"/>
</dbReference>
<keyword evidence="2" id="KW-0812">Transmembrane</keyword>
<feature type="region of interest" description="Disordered" evidence="1">
    <location>
        <begin position="1"/>
        <end position="34"/>
    </location>
</feature>
<dbReference type="AlphaFoldDB" id="A0A9P8DHI0"/>
<evidence type="ECO:0000313" key="3">
    <source>
        <dbReference type="EMBL" id="KAG9501971.1"/>
    </source>
</evidence>
<accession>A0A9P8DHI0</accession>
<dbReference type="KEGG" id="fmu:J7337_007679"/>
<feature type="transmembrane region" description="Helical" evidence="2">
    <location>
        <begin position="167"/>
        <end position="186"/>
    </location>
</feature>
<feature type="transmembrane region" description="Helical" evidence="2">
    <location>
        <begin position="107"/>
        <end position="126"/>
    </location>
</feature>
<dbReference type="RefSeq" id="XP_044680971.1">
    <property type="nucleotide sequence ID" value="XM_044825314.1"/>
</dbReference>
<sequence>MSQPYGAITNGESRAENGISAQSDETQALLTPKPGSRSWLRERLGSDVRRDWADVMLLACYIITGILDSASISTWGAFVSMQTVFIVAAACIVTWGPKGAGPDDTPWYVIVPIALVAFQSCGQAVASRALKFNALTSVVLTSIYCDLFSDAELFESIFVNAERNRRVAAPVLLLIGAIIGGLIAKSELGTSGALWVAAVLKITVMFGWAAWPAEEGS</sequence>
<name>A0A9P8DHI0_9HYPO</name>
<evidence type="ECO:0000313" key="4">
    <source>
        <dbReference type="Proteomes" id="UP000827133"/>
    </source>
</evidence>
<keyword evidence="4" id="KW-1185">Reference proteome</keyword>
<dbReference type="PANTHER" id="PTHR37488">
    <property type="entry name" value="DUF1275 DOMAIN-CONTAINING PROTEIN"/>
    <property type="match status" value="1"/>
</dbReference>
<evidence type="ECO:0000256" key="2">
    <source>
        <dbReference type="SAM" id="Phobius"/>
    </source>
</evidence>
<keyword evidence="2" id="KW-0472">Membrane</keyword>
<feature type="transmembrane region" description="Helical" evidence="2">
    <location>
        <begin position="52"/>
        <end position="70"/>
    </location>
</feature>
<comment type="caution">
    <text evidence="3">The sequence shown here is derived from an EMBL/GenBank/DDBJ whole genome shotgun (WGS) entry which is preliminary data.</text>
</comment>
<proteinExistence type="predicted"/>
<reference evidence="3" key="1">
    <citation type="journal article" date="2021" name="Mol. Plant Microbe Interact.">
        <title>Telomere to telomere genome assembly of Fusarium musae F31, causal agent of crown rot disease of banana.</title>
        <authorList>
            <person name="Degradi L."/>
            <person name="Tava V."/>
            <person name="Kunova A."/>
            <person name="Cortesi P."/>
            <person name="Saracchi M."/>
            <person name="Pasquali M."/>
        </authorList>
    </citation>
    <scope>NUCLEOTIDE SEQUENCE</scope>
    <source>
        <strain evidence="3">F31</strain>
    </source>
</reference>
<keyword evidence="2" id="KW-1133">Transmembrane helix</keyword>
<evidence type="ECO:0000256" key="1">
    <source>
        <dbReference type="SAM" id="MobiDB-lite"/>
    </source>
</evidence>
<protein>
    <submittedName>
        <fullName evidence="3">Uncharacterized protein</fullName>
    </submittedName>
</protein>
<feature type="compositionally biased region" description="Polar residues" evidence="1">
    <location>
        <begin position="19"/>
        <end position="29"/>
    </location>
</feature>
<dbReference type="EMBL" id="JAHBCI010000005">
    <property type="protein sequence ID" value="KAG9501971.1"/>
    <property type="molecule type" value="Genomic_DNA"/>
</dbReference>
<feature type="transmembrane region" description="Helical" evidence="2">
    <location>
        <begin position="192"/>
        <end position="211"/>
    </location>
</feature>